<organism evidence="1 2">
    <name type="scientific">Loxodonta africana</name>
    <name type="common">African elephant</name>
    <dbReference type="NCBI Taxonomy" id="9785"/>
    <lineage>
        <taxon>Eukaryota</taxon>
        <taxon>Metazoa</taxon>
        <taxon>Chordata</taxon>
        <taxon>Craniata</taxon>
        <taxon>Vertebrata</taxon>
        <taxon>Euteleostomi</taxon>
        <taxon>Mammalia</taxon>
        <taxon>Eutheria</taxon>
        <taxon>Afrotheria</taxon>
        <taxon>Proboscidea</taxon>
        <taxon>Elephantidae</taxon>
        <taxon>Loxodonta</taxon>
    </lineage>
</organism>
<dbReference type="AlphaFoldDB" id="G3TUH0"/>
<protein>
    <submittedName>
        <fullName evidence="1">Uncharacterized protein</fullName>
    </submittedName>
</protein>
<sequence>CHRTSQIQQLLSVLILITFPTLDHKKKIFFIVHDKEEVGALRNFNI</sequence>
<reference evidence="1" key="2">
    <citation type="submission" date="2025-08" db="UniProtKB">
        <authorList>
            <consortium name="Ensembl"/>
        </authorList>
    </citation>
    <scope>IDENTIFICATION</scope>
    <source>
        <strain evidence="1">Isolate ISIS603380</strain>
    </source>
</reference>
<keyword evidence="2" id="KW-1185">Reference proteome</keyword>
<evidence type="ECO:0000313" key="2">
    <source>
        <dbReference type="Proteomes" id="UP000007646"/>
    </source>
</evidence>
<dbReference type="Ensembl" id="ENSLAFT00000033288.1">
    <property type="protein sequence ID" value="ENSLAFP00000019228.1"/>
    <property type="gene ID" value="ENSLAFG00000029425.1"/>
</dbReference>
<proteinExistence type="predicted"/>
<evidence type="ECO:0000313" key="1">
    <source>
        <dbReference type="Ensembl" id="ENSLAFP00000019228.1"/>
    </source>
</evidence>
<reference evidence="1" key="3">
    <citation type="submission" date="2025-09" db="UniProtKB">
        <authorList>
            <consortium name="Ensembl"/>
        </authorList>
    </citation>
    <scope>IDENTIFICATION</scope>
    <source>
        <strain evidence="1">Isolate ISIS603380</strain>
    </source>
</reference>
<dbReference type="InParanoid" id="G3TUH0"/>
<accession>G3TUH0</accession>
<reference evidence="1 2" key="1">
    <citation type="submission" date="2009-06" db="EMBL/GenBank/DDBJ databases">
        <title>The Genome Sequence of Loxodonta africana (African elephant).</title>
        <authorList>
            <person name="Di Palma F."/>
            <person name="Heiman D."/>
            <person name="Young S."/>
            <person name="Johnson J."/>
            <person name="Lander E.S."/>
            <person name="Lindblad-Toh K."/>
        </authorList>
    </citation>
    <scope>NUCLEOTIDE SEQUENCE [LARGE SCALE GENOMIC DNA]</scope>
    <source>
        <strain evidence="1 2">Isolate ISIS603380</strain>
    </source>
</reference>
<name>G3TUH0_LOXAF</name>
<dbReference type="HOGENOM" id="CLU_3193820_0_0_1"/>
<dbReference type="Proteomes" id="UP000007646">
    <property type="component" value="Unassembled WGS sequence"/>
</dbReference>